<name>A0AAQ3RM46_VIGMU</name>
<dbReference type="Proteomes" id="UP001374535">
    <property type="component" value="Chromosome 9"/>
</dbReference>
<keyword evidence="4 6" id="KW-0663">Pyridoxal phosphate</keyword>
<evidence type="ECO:0000313" key="7">
    <source>
        <dbReference type="EMBL" id="WVY97977.1"/>
    </source>
</evidence>
<evidence type="ECO:0008006" key="9">
    <source>
        <dbReference type="Google" id="ProtNLM"/>
    </source>
</evidence>
<dbReference type="AlphaFoldDB" id="A0AAQ3RM46"/>
<comment type="similarity">
    <text evidence="2">Belongs to the group II decarboxylase family.</text>
</comment>
<proteinExistence type="inferred from homology"/>
<dbReference type="Gene3D" id="3.40.640.10">
    <property type="entry name" value="Type I PLP-dependent aspartate aminotransferase-like (Major domain)"/>
    <property type="match status" value="2"/>
</dbReference>
<feature type="modified residue" description="N6-(pyridoxal phosphate)lysine" evidence="6">
    <location>
        <position position="684"/>
    </location>
</feature>
<dbReference type="GO" id="GO:0030170">
    <property type="term" value="F:pyridoxal phosphate binding"/>
    <property type="evidence" value="ECO:0007669"/>
    <property type="project" value="InterPro"/>
</dbReference>
<evidence type="ECO:0000256" key="4">
    <source>
        <dbReference type="ARBA" id="ARBA00022898"/>
    </source>
</evidence>
<evidence type="ECO:0000256" key="1">
    <source>
        <dbReference type="ARBA" id="ARBA00001933"/>
    </source>
</evidence>
<dbReference type="GO" id="GO:0019752">
    <property type="term" value="P:carboxylic acid metabolic process"/>
    <property type="evidence" value="ECO:0007669"/>
    <property type="project" value="InterPro"/>
</dbReference>
<dbReference type="InterPro" id="IPR015421">
    <property type="entry name" value="PyrdxlP-dep_Trfase_major"/>
</dbReference>
<dbReference type="PROSITE" id="PS00392">
    <property type="entry name" value="DDC_GAD_HDC_YDC"/>
    <property type="match status" value="2"/>
</dbReference>
<evidence type="ECO:0000256" key="2">
    <source>
        <dbReference type="ARBA" id="ARBA00009533"/>
    </source>
</evidence>
<dbReference type="InterPro" id="IPR051151">
    <property type="entry name" value="Group_II_Decarboxylase"/>
</dbReference>
<dbReference type="GO" id="GO:0016831">
    <property type="term" value="F:carboxy-lyase activity"/>
    <property type="evidence" value="ECO:0007669"/>
    <property type="project" value="UniProtKB-KW"/>
</dbReference>
<reference evidence="7 8" key="1">
    <citation type="journal article" date="2023" name="Life. Sci Alliance">
        <title>Evolutionary insights into 3D genome organization and epigenetic landscape of Vigna mungo.</title>
        <authorList>
            <person name="Junaid A."/>
            <person name="Singh B."/>
            <person name="Bhatia S."/>
        </authorList>
    </citation>
    <scope>NUCLEOTIDE SEQUENCE [LARGE SCALE GENOMIC DNA]</scope>
    <source>
        <strain evidence="7">Urdbean</strain>
    </source>
</reference>
<organism evidence="7 8">
    <name type="scientific">Vigna mungo</name>
    <name type="common">Black gram</name>
    <name type="synonym">Phaseolus mungo</name>
    <dbReference type="NCBI Taxonomy" id="3915"/>
    <lineage>
        <taxon>Eukaryota</taxon>
        <taxon>Viridiplantae</taxon>
        <taxon>Streptophyta</taxon>
        <taxon>Embryophyta</taxon>
        <taxon>Tracheophyta</taxon>
        <taxon>Spermatophyta</taxon>
        <taxon>Magnoliopsida</taxon>
        <taxon>eudicotyledons</taxon>
        <taxon>Gunneridae</taxon>
        <taxon>Pentapetalae</taxon>
        <taxon>rosids</taxon>
        <taxon>fabids</taxon>
        <taxon>Fabales</taxon>
        <taxon>Fabaceae</taxon>
        <taxon>Papilionoideae</taxon>
        <taxon>50 kb inversion clade</taxon>
        <taxon>NPAAA clade</taxon>
        <taxon>indigoferoid/millettioid clade</taxon>
        <taxon>Phaseoleae</taxon>
        <taxon>Vigna</taxon>
    </lineage>
</organism>
<accession>A0AAQ3RM46</accession>
<evidence type="ECO:0000256" key="5">
    <source>
        <dbReference type="ARBA" id="ARBA00023239"/>
    </source>
</evidence>
<dbReference type="PANTHER" id="PTHR46101">
    <property type="match status" value="1"/>
</dbReference>
<dbReference type="Gene3D" id="3.90.1150.10">
    <property type="entry name" value="Aspartate Aminotransferase, domain 1"/>
    <property type="match status" value="2"/>
</dbReference>
<keyword evidence="5" id="KW-0456">Lyase</keyword>
<dbReference type="SUPFAM" id="SSF53383">
    <property type="entry name" value="PLP-dependent transferases"/>
    <property type="match status" value="2"/>
</dbReference>
<keyword evidence="3" id="KW-0210">Decarboxylase</keyword>
<dbReference type="InterPro" id="IPR021115">
    <property type="entry name" value="Pyridoxal-P_BS"/>
</dbReference>
<dbReference type="InterPro" id="IPR015422">
    <property type="entry name" value="PyrdxlP-dep_Trfase_small"/>
</dbReference>
<sequence length="863" mass="96620">MSLEKKLHIGIEDKLAITEFNGETQPNLDSVISHYAQSLNQTILRFLGYPTNQNLNCDALAPLLHFHLNNAGDPFRGSSFTMNSTPFEVCVLDWFANLCEIEKSKYWGYVTTGGTEGNLHGILVGREQLPDGILYASLDSHYSIFKIARMYRMQCMKVSTLVSGEIDCDELKTLLLAHKDKPAIINLNIGTTMKGGIDDLDLVIQTLKECGFPRDRFYIHCDGALFGAMLPFIKQAPKISFKKGIGSIAISGHKFLGCPIPCGAVITRKEYINVLTDVEYIGSRDVTITGSRSGHASIFLWYGIKRKGFMGLQSEVHKCIANASHLQHRLRKAGIGAMLNKFSNIVVFERPQDEDFARKWSLACEGNIAHVVVMQHVTTEMLDSFVDEFLQKRSTCFVICLLISIMTLIPELQATKATELLPRVVSTGKSSIKRQKLQTDIEDKLAITECSGDSQPNLTSIISQYLQSLKHYSLRNLGYPTNQDFNYDPLHPLLDFHLNNAGDPFLGSSFSLNSTSFEVSVLNWFASLWEIEKSEYWGYVTSGGTEGNLHGILVGREQLPDGILYTSEDSHYSIFKIAKMYRMKCVKVRTLISGEIDCADLKVQVLAHKDKPAIINLNIGTTMKGGIDDLDLVIQTLKECGFSPDRYYIHCDGALFGMMFPFLKQASRISFKKGIGSVTISGHKFLGCPIPCGIVLTRLEYINGLSKDVDIIASRDATITGSRSGHAPIFLWYALRKRGLIGLQNEVQKCIMNARYLKNRLLDAGIGAMLNKFSNIVVFEKPLDYKFSRRWNLACNGNIAHVVVMQHITIQMLDSFVDEFLQQRSIWFQEERFQHICVANDIGAANCACTLHHSIMIQNLSII</sequence>
<evidence type="ECO:0000313" key="8">
    <source>
        <dbReference type="Proteomes" id="UP001374535"/>
    </source>
</evidence>
<comment type="cofactor">
    <cofactor evidence="1 6">
        <name>pyridoxal 5'-phosphate</name>
        <dbReference type="ChEBI" id="CHEBI:597326"/>
    </cofactor>
</comment>
<dbReference type="Pfam" id="PF00282">
    <property type="entry name" value="Pyridoxal_deC"/>
    <property type="match status" value="2"/>
</dbReference>
<dbReference type="PANTHER" id="PTHR46101:SF17">
    <property type="entry name" value="SERINE DECARBOXYLASE"/>
    <property type="match status" value="1"/>
</dbReference>
<gene>
    <name evidence="7" type="ORF">V8G54_030128</name>
</gene>
<dbReference type="InterPro" id="IPR002129">
    <property type="entry name" value="PyrdxlP-dep_de-COase"/>
</dbReference>
<dbReference type="InterPro" id="IPR015424">
    <property type="entry name" value="PyrdxlP-dep_Trfase"/>
</dbReference>
<keyword evidence="8" id="KW-1185">Reference proteome</keyword>
<dbReference type="EMBL" id="CP144692">
    <property type="protein sequence ID" value="WVY97977.1"/>
    <property type="molecule type" value="Genomic_DNA"/>
</dbReference>
<evidence type="ECO:0000256" key="6">
    <source>
        <dbReference type="PIRSR" id="PIRSR602129-50"/>
    </source>
</evidence>
<evidence type="ECO:0000256" key="3">
    <source>
        <dbReference type="ARBA" id="ARBA00022793"/>
    </source>
</evidence>
<dbReference type="NCBIfam" id="NF002748">
    <property type="entry name" value="PRK02769.1"/>
    <property type="match status" value="2"/>
</dbReference>
<protein>
    <recommendedName>
        <fullName evidence="9">Serine decarboxylase</fullName>
    </recommendedName>
</protein>